<dbReference type="KEGG" id="ncy:NOCYR_0375"/>
<sequence>MRNDPTALGYLRRDISGARQSWDEIRLRSLAKRYGYNLRKTIVFGPSVAEPLERLVAVASGLTVDAVIVPNVDHFGGEVPAELVRISDVITVDDERTFARWSTGQLPGGVG</sequence>
<reference evidence="1 2" key="1">
    <citation type="journal article" date="2012" name="J. Bacteriol.">
        <title>Genome sequence of the human- and animal-pathogenic strain Nocardia cyriacigeorgica GUH-2.</title>
        <authorList>
            <person name="Zoropogui A."/>
            <person name="Pujic P."/>
            <person name="Normand P."/>
            <person name="Barbe V."/>
            <person name="Beaman B."/>
            <person name="Beaman L."/>
            <person name="Boiron P."/>
            <person name="Colinon C."/>
            <person name="Deredjian A."/>
            <person name="Graindorge A."/>
            <person name="Mangenot S."/>
            <person name="Nazaret S."/>
            <person name="Neto M."/>
            <person name="Petit S."/>
            <person name="Roche D."/>
            <person name="Vallenet D."/>
            <person name="Rodriguez-Nava V."/>
            <person name="Richard Y."/>
            <person name="Cournoyer B."/>
            <person name="Blaha D."/>
        </authorList>
    </citation>
    <scope>NUCLEOTIDE SEQUENCE [LARGE SCALE GENOMIC DNA]</scope>
    <source>
        <strain evidence="1 2">GUH-2</strain>
    </source>
</reference>
<name>H6RAV5_NOCCG</name>
<evidence type="ECO:0000313" key="1">
    <source>
        <dbReference type="EMBL" id="CCF61194.1"/>
    </source>
</evidence>
<protein>
    <submittedName>
        <fullName evidence="1">Uncharacterized protein</fullName>
    </submittedName>
</protein>
<dbReference type="EMBL" id="FO082843">
    <property type="protein sequence ID" value="CCF61194.1"/>
    <property type="molecule type" value="Genomic_DNA"/>
</dbReference>
<dbReference type="eggNOG" id="ENOG5031SYJ">
    <property type="taxonomic scope" value="Bacteria"/>
</dbReference>
<dbReference type="OrthoDB" id="4559413at2"/>
<dbReference type="AlphaFoldDB" id="H6RAV5"/>
<gene>
    <name evidence="1" type="ordered locus">NOCYR_0375</name>
</gene>
<accession>H6RAV5</accession>
<evidence type="ECO:0000313" key="2">
    <source>
        <dbReference type="Proteomes" id="UP000008190"/>
    </source>
</evidence>
<organism evidence="1 2">
    <name type="scientific">Nocardia cyriacigeorgica (strain GUH-2)</name>
    <dbReference type="NCBI Taxonomy" id="1127134"/>
    <lineage>
        <taxon>Bacteria</taxon>
        <taxon>Bacillati</taxon>
        <taxon>Actinomycetota</taxon>
        <taxon>Actinomycetes</taxon>
        <taxon>Mycobacteriales</taxon>
        <taxon>Nocardiaceae</taxon>
        <taxon>Nocardia</taxon>
    </lineage>
</organism>
<dbReference type="RefSeq" id="WP_014348670.1">
    <property type="nucleotide sequence ID" value="NC_016887.1"/>
</dbReference>
<dbReference type="Proteomes" id="UP000008190">
    <property type="component" value="Chromosome"/>
</dbReference>
<dbReference type="HOGENOM" id="CLU_164731_0_0_11"/>
<keyword evidence="2" id="KW-1185">Reference proteome</keyword>
<proteinExistence type="predicted"/>